<dbReference type="InterPro" id="IPR036880">
    <property type="entry name" value="Kunitz_BPTI_sf"/>
</dbReference>
<dbReference type="InterPro" id="IPR020901">
    <property type="entry name" value="Prtase_inh_Kunz-CS"/>
</dbReference>
<dbReference type="PROSITE" id="PS50279">
    <property type="entry name" value="BPTI_KUNITZ_2"/>
    <property type="match status" value="1"/>
</dbReference>
<dbReference type="Pfam" id="PF00014">
    <property type="entry name" value="Kunitz_BPTI"/>
    <property type="match status" value="1"/>
</dbReference>
<accession>A0A8J6GAK3</accession>
<dbReference type="FunFam" id="4.10.410.10:FF:000017">
    <property type="entry name" value="papilin isoform X2"/>
    <property type="match status" value="1"/>
</dbReference>
<dbReference type="SMART" id="SM00131">
    <property type="entry name" value="KU"/>
    <property type="match status" value="1"/>
</dbReference>
<evidence type="ECO:0000256" key="1">
    <source>
        <dbReference type="ARBA" id="ARBA00023157"/>
    </source>
</evidence>
<protein>
    <submittedName>
        <fullName evidence="4">WAP four-disulfide core domain protein 8</fullName>
    </submittedName>
</protein>
<sequence length="158" mass="18293">MPLARQLLLKMRLWELLPFLVLFIFLWGIREPELAEGFFLKKVGKCPSKRLQCGNRVPNPCMTDFSCEAHFKCCPFSCGNLCIDPYEEPCTLPSDAGDCHDYQTRWYFDSEKHYCRPFTYSGCHGNSNNFLSKMDCKNACMLIGKRHVPSNLRSSLNY</sequence>
<dbReference type="PANTHER" id="PTHR47769:SF1">
    <property type="entry name" value="WAP FOUR-DISULFIDE CORE DOMAIN PROTEIN 8"/>
    <property type="match status" value="1"/>
</dbReference>
<dbReference type="PRINTS" id="PR00759">
    <property type="entry name" value="BASICPTASE"/>
</dbReference>
<dbReference type="Pfam" id="PF00095">
    <property type="entry name" value="WAP"/>
    <property type="match status" value="1"/>
</dbReference>
<proteinExistence type="predicted"/>
<feature type="domain" description="BPTI/Kunitz inhibitor" evidence="2">
    <location>
        <begin position="90"/>
        <end position="140"/>
    </location>
</feature>
<dbReference type="Gene3D" id="4.10.75.10">
    <property type="entry name" value="Elafin-like"/>
    <property type="match status" value="1"/>
</dbReference>
<dbReference type="InterPro" id="IPR036645">
    <property type="entry name" value="Elafin-like_sf"/>
</dbReference>
<dbReference type="PROSITE" id="PS00280">
    <property type="entry name" value="BPTI_KUNITZ_1"/>
    <property type="match status" value="1"/>
</dbReference>
<dbReference type="AlphaFoldDB" id="A0A8J6GAK3"/>
<evidence type="ECO:0000259" key="3">
    <source>
        <dbReference type="PROSITE" id="PS51390"/>
    </source>
</evidence>
<dbReference type="GO" id="GO:0004867">
    <property type="term" value="F:serine-type endopeptidase inhibitor activity"/>
    <property type="evidence" value="ECO:0007669"/>
    <property type="project" value="InterPro"/>
</dbReference>
<dbReference type="SUPFAM" id="SSF57256">
    <property type="entry name" value="Elafin-like"/>
    <property type="match status" value="1"/>
</dbReference>
<dbReference type="GO" id="GO:0005576">
    <property type="term" value="C:extracellular region"/>
    <property type="evidence" value="ECO:0007669"/>
    <property type="project" value="InterPro"/>
</dbReference>
<gene>
    <name evidence="4" type="ORF">LTLLF_105485</name>
</gene>
<dbReference type="InterPro" id="IPR002223">
    <property type="entry name" value="Kunitz_BPTI"/>
</dbReference>
<organism evidence="4 5">
    <name type="scientific">Microtus ochrogaster</name>
    <name type="common">Prairie vole</name>
    <dbReference type="NCBI Taxonomy" id="79684"/>
    <lineage>
        <taxon>Eukaryota</taxon>
        <taxon>Metazoa</taxon>
        <taxon>Chordata</taxon>
        <taxon>Craniata</taxon>
        <taxon>Vertebrata</taxon>
        <taxon>Euteleostomi</taxon>
        <taxon>Mammalia</taxon>
        <taxon>Eutheria</taxon>
        <taxon>Euarchontoglires</taxon>
        <taxon>Glires</taxon>
        <taxon>Rodentia</taxon>
        <taxon>Myomorpha</taxon>
        <taxon>Muroidea</taxon>
        <taxon>Cricetidae</taxon>
        <taxon>Arvicolinae</taxon>
        <taxon>Microtus</taxon>
    </lineage>
</organism>
<evidence type="ECO:0000313" key="5">
    <source>
        <dbReference type="Proteomes" id="UP000710432"/>
    </source>
</evidence>
<dbReference type="EMBL" id="JAATJU010023953">
    <property type="protein sequence ID" value="KAH0506702.1"/>
    <property type="molecule type" value="Genomic_DNA"/>
</dbReference>
<reference evidence="4" key="1">
    <citation type="submission" date="2020-03" db="EMBL/GenBank/DDBJ databases">
        <title>Studies in the Genomics of Life Span.</title>
        <authorList>
            <person name="Glass D."/>
        </authorList>
    </citation>
    <scope>NUCLEOTIDE SEQUENCE</scope>
    <source>
        <strain evidence="4">LTLLF</strain>
        <tissue evidence="4">Muscle</tissue>
    </source>
</reference>
<dbReference type="CDD" id="cd00109">
    <property type="entry name" value="Kunitz-type"/>
    <property type="match status" value="1"/>
</dbReference>
<dbReference type="PANTHER" id="PTHR47769">
    <property type="entry name" value="WAP FOUR-DISULFIDE CORE DOMAIN PROTEIN 8"/>
    <property type="match status" value="1"/>
</dbReference>
<feature type="domain" description="WAP" evidence="3">
    <location>
        <begin position="39"/>
        <end position="86"/>
    </location>
</feature>
<dbReference type="SUPFAM" id="SSF57362">
    <property type="entry name" value="BPTI-like"/>
    <property type="match status" value="1"/>
</dbReference>
<dbReference type="InterPro" id="IPR008197">
    <property type="entry name" value="WAP_dom"/>
</dbReference>
<keyword evidence="1" id="KW-1015">Disulfide bond</keyword>
<dbReference type="Proteomes" id="UP000710432">
    <property type="component" value="Unassembled WGS sequence"/>
</dbReference>
<name>A0A8J6GAK3_MICOH</name>
<evidence type="ECO:0000259" key="2">
    <source>
        <dbReference type="PROSITE" id="PS50279"/>
    </source>
</evidence>
<dbReference type="PROSITE" id="PS51390">
    <property type="entry name" value="WAP"/>
    <property type="match status" value="1"/>
</dbReference>
<dbReference type="Gene3D" id="4.10.410.10">
    <property type="entry name" value="Pancreatic trypsin inhibitor Kunitz domain"/>
    <property type="match status" value="1"/>
</dbReference>
<evidence type="ECO:0000313" key="4">
    <source>
        <dbReference type="EMBL" id="KAH0506702.1"/>
    </source>
</evidence>
<comment type="caution">
    <text evidence="4">The sequence shown here is derived from an EMBL/GenBank/DDBJ whole genome shotgun (WGS) entry which is preliminary data.</text>
</comment>